<dbReference type="PANTHER" id="PTHR47203">
    <property type="match status" value="1"/>
</dbReference>
<reference evidence="2 3" key="1">
    <citation type="journal article" date="2018" name="Mol. Biol. Evol.">
        <title>Broad Genomic Sampling Reveals a Smut Pathogenic Ancestry of the Fungal Clade Ustilaginomycotina.</title>
        <authorList>
            <person name="Kijpornyongpan T."/>
            <person name="Mondo S.J."/>
            <person name="Barry K."/>
            <person name="Sandor L."/>
            <person name="Lee J."/>
            <person name="Lipzen A."/>
            <person name="Pangilinan J."/>
            <person name="LaButti K."/>
            <person name="Hainaut M."/>
            <person name="Henrissat B."/>
            <person name="Grigoriev I.V."/>
            <person name="Spatafora J.W."/>
            <person name="Aime M.C."/>
        </authorList>
    </citation>
    <scope>NUCLEOTIDE SEQUENCE [LARGE SCALE GENOMIC DNA]</scope>
    <source>
        <strain evidence="2 3">MCA 5214</strain>
    </source>
</reference>
<gene>
    <name evidence="2" type="ORF">BDZ90DRAFT_212851</name>
</gene>
<dbReference type="PANTHER" id="PTHR47203:SF1">
    <property type="entry name" value="HYPOTHETICAL BASE EXCISION DNA REPAIR PROTEIN (EUROFUNG)"/>
    <property type="match status" value="1"/>
</dbReference>
<dbReference type="STRING" id="1569628.A0A316USI6"/>
<dbReference type="InterPro" id="IPR003265">
    <property type="entry name" value="HhH-GPD_domain"/>
</dbReference>
<keyword evidence="3" id="KW-1185">Reference proteome</keyword>
<feature type="domain" description="HhH-GPD" evidence="1">
    <location>
        <begin position="68"/>
        <end position="227"/>
    </location>
</feature>
<dbReference type="GeneID" id="37025971"/>
<evidence type="ECO:0000259" key="1">
    <source>
        <dbReference type="SMART" id="SM00478"/>
    </source>
</evidence>
<protein>
    <submittedName>
        <fullName evidence="2">DNA glycosylase</fullName>
    </submittedName>
</protein>
<evidence type="ECO:0000313" key="3">
    <source>
        <dbReference type="Proteomes" id="UP000245884"/>
    </source>
</evidence>
<accession>A0A316USI6</accession>
<dbReference type="Gene3D" id="1.10.340.30">
    <property type="entry name" value="Hypothetical protein, domain 2"/>
    <property type="match status" value="1"/>
</dbReference>
<dbReference type="EMBL" id="KZ819670">
    <property type="protein sequence ID" value="PWN26843.1"/>
    <property type="molecule type" value="Genomic_DNA"/>
</dbReference>
<organism evidence="2 3">
    <name type="scientific">Jaminaea rosea</name>
    <dbReference type="NCBI Taxonomy" id="1569628"/>
    <lineage>
        <taxon>Eukaryota</taxon>
        <taxon>Fungi</taxon>
        <taxon>Dikarya</taxon>
        <taxon>Basidiomycota</taxon>
        <taxon>Ustilaginomycotina</taxon>
        <taxon>Exobasidiomycetes</taxon>
        <taxon>Microstromatales</taxon>
        <taxon>Microstromatales incertae sedis</taxon>
        <taxon>Jaminaea</taxon>
    </lineage>
</organism>
<dbReference type="InterPro" id="IPR011257">
    <property type="entry name" value="DNA_glycosylase"/>
</dbReference>
<dbReference type="GO" id="GO:0006285">
    <property type="term" value="P:base-excision repair, AP site formation"/>
    <property type="evidence" value="ECO:0007669"/>
    <property type="project" value="UniProtKB-ARBA"/>
</dbReference>
<dbReference type="CDD" id="cd00056">
    <property type="entry name" value="ENDO3c"/>
    <property type="match status" value="1"/>
</dbReference>
<proteinExistence type="predicted"/>
<dbReference type="Gene3D" id="1.10.1670.10">
    <property type="entry name" value="Helix-hairpin-Helix base-excision DNA repair enzymes (C-terminal)"/>
    <property type="match status" value="1"/>
</dbReference>
<dbReference type="SMART" id="SM00478">
    <property type="entry name" value="ENDO3c"/>
    <property type="match status" value="1"/>
</dbReference>
<dbReference type="InterPro" id="IPR023170">
    <property type="entry name" value="HhH_base_excis_C"/>
</dbReference>
<dbReference type="RefSeq" id="XP_025361455.1">
    <property type="nucleotide sequence ID" value="XM_025504148.1"/>
</dbReference>
<name>A0A316USI6_9BASI</name>
<dbReference type="OrthoDB" id="5607at2759"/>
<dbReference type="AlphaFoldDB" id="A0A316USI6"/>
<dbReference type="Proteomes" id="UP000245884">
    <property type="component" value="Unassembled WGS sequence"/>
</dbReference>
<dbReference type="GO" id="GO:0000702">
    <property type="term" value="F:oxidized base lesion DNA N-glycosylase activity"/>
    <property type="evidence" value="ECO:0007669"/>
    <property type="project" value="UniProtKB-ARBA"/>
</dbReference>
<evidence type="ECO:0000313" key="2">
    <source>
        <dbReference type="EMBL" id="PWN26843.1"/>
    </source>
</evidence>
<sequence>TPYPRWPAPSPAESDHVAWLLGRHHGYTPESEGGSGLPHYTPPSGGEGKFAGCGDVQDVLEATIRTILSCNTSGKNSRAAHQSMVAAFGWNDWPRVLAAPEGELEEALRCGGLAKTKARNIQLLLAQTKERFGSLSLQHLHEASDAEVLETLLSFKGCGPKVASCVALFCLGRPEMAVDAHIFRLSKALGWVPPNASRETTYYHLNERIPRHLRYPLHVLLIQHGKACPNCT</sequence>
<feature type="non-terminal residue" evidence="2">
    <location>
        <position position="232"/>
    </location>
</feature>
<dbReference type="SUPFAM" id="SSF48150">
    <property type="entry name" value="DNA-glycosylase"/>
    <property type="match status" value="1"/>
</dbReference>
<dbReference type="Pfam" id="PF00730">
    <property type="entry name" value="HhH-GPD"/>
    <property type="match status" value="1"/>
</dbReference>
<feature type="non-terminal residue" evidence="2">
    <location>
        <position position="1"/>
    </location>
</feature>